<organism evidence="1 2">
    <name type="scientific">Sphaerobolus stellatus (strain SS14)</name>
    <dbReference type="NCBI Taxonomy" id="990650"/>
    <lineage>
        <taxon>Eukaryota</taxon>
        <taxon>Fungi</taxon>
        <taxon>Dikarya</taxon>
        <taxon>Basidiomycota</taxon>
        <taxon>Agaricomycotina</taxon>
        <taxon>Agaricomycetes</taxon>
        <taxon>Phallomycetidae</taxon>
        <taxon>Geastrales</taxon>
        <taxon>Sphaerobolaceae</taxon>
        <taxon>Sphaerobolus</taxon>
    </lineage>
</organism>
<keyword evidence="2" id="KW-1185">Reference proteome</keyword>
<reference evidence="1 2" key="1">
    <citation type="submission" date="2014-06" db="EMBL/GenBank/DDBJ databases">
        <title>Evolutionary Origins and Diversification of the Mycorrhizal Mutualists.</title>
        <authorList>
            <consortium name="DOE Joint Genome Institute"/>
            <consortium name="Mycorrhizal Genomics Consortium"/>
            <person name="Kohler A."/>
            <person name="Kuo A."/>
            <person name="Nagy L.G."/>
            <person name="Floudas D."/>
            <person name="Copeland A."/>
            <person name="Barry K.W."/>
            <person name="Cichocki N."/>
            <person name="Veneault-Fourrey C."/>
            <person name="LaButti K."/>
            <person name="Lindquist E.A."/>
            <person name="Lipzen A."/>
            <person name="Lundell T."/>
            <person name="Morin E."/>
            <person name="Murat C."/>
            <person name="Riley R."/>
            <person name="Ohm R."/>
            <person name="Sun H."/>
            <person name="Tunlid A."/>
            <person name="Henrissat B."/>
            <person name="Grigoriev I.V."/>
            <person name="Hibbett D.S."/>
            <person name="Martin F."/>
        </authorList>
    </citation>
    <scope>NUCLEOTIDE SEQUENCE [LARGE SCALE GENOMIC DNA]</scope>
    <source>
        <strain evidence="1 2">SS14</strain>
    </source>
</reference>
<dbReference type="EMBL" id="KN837428">
    <property type="protein sequence ID" value="KIJ25187.1"/>
    <property type="molecule type" value="Genomic_DNA"/>
</dbReference>
<evidence type="ECO:0000313" key="2">
    <source>
        <dbReference type="Proteomes" id="UP000054279"/>
    </source>
</evidence>
<evidence type="ECO:0000313" key="1">
    <source>
        <dbReference type="EMBL" id="KIJ25187.1"/>
    </source>
</evidence>
<dbReference type="InterPro" id="IPR011009">
    <property type="entry name" value="Kinase-like_dom_sf"/>
</dbReference>
<accession>A0A0C9U7W8</accession>
<sequence>MGDHLMQANDSNETALPEDGIVWTHGDLVLSNIKLLGSDCVAFLDLGTAFFGPQDWDVFALRTSEYGYEVEFKVPMVKAFDRKGLQLREDRQAMYETFMLWHAKKGGAVARQERKGALKSKY</sequence>
<dbReference type="HOGENOM" id="CLU_2028227_0_0_1"/>
<name>A0A0C9U7W8_SPHS4</name>
<dbReference type="SUPFAM" id="SSF56112">
    <property type="entry name" value="Protein kinase-like (PK-like)"/>
    <property type="match status" value="1"/>
</dbReference>
<protein>
    <submittedName>
        <fullName evidence="1">Uncharacterized protein</fullName>
    </submittedName>
</protein>
<dbReference type="Proteomes" id="UP000054279">
    <property type="component" value="Unassembled WGS sequence"/>
</dbReference>
<dbReference type="Gene3D" id="3.90.1200.10">
    <property type="match status" value="1"/>
</dbReference>
<dbReference type="AlphaFoldDB" id="A0A0C9U7W8"/>
<gene>
    <name evidence="1" type="ORF">M422DRAFT_273862</name>
</gene>
<proteinExistence type="predicted"/>